<dbReference type="EMBL" id="LCQQ01000073">
    <property type="protein sequence ID" value="KKW18901.1"/>
    <property type="molecule type" value="Genomic_DNA"/>
</dbReference>
<keyword evidence="3" id="KW-0269">Exonuclease</keyword>
<dbReference type="Pfam" id="PF02272">
    <property type="entry name" value="DHHA1"/>
    <property type="match status" value="1"/>
</dbReference>
<dbReference type="PANTHER" id="PTHR30255">
    <property type="entry name" value="SINGLE-STRANDED-DNA-SPECIFIC EXONUCLEASE RECJ"/>
    <property type="match status" value="1"/>
</dbReference>
<dbReference type="InterPro" id="IPR003156">
    <property type="entry name" value="DHHA1_dom"/>
</dbReference>
<dbReference type="GO" id="GO:0003676">
    <property type="term" value="F:nucleic acid binding"/>
    <property type="evidence" value="ECO:0007669"/>
    <property type="project" value="InterPro"/>
</dbReference>
<keyword evidence="3" id="KW-0378">Hydrolase</keyword>
<dbReference type="Gene3D" id="3.90.1640.30">
    <property type="match status" value="1"/>
</dbReference>
<accession>A0A0G1WJF3</accession>
<gene>
    <name evidence="3" type="ORF">UY61_C0073G0007</name>
</gene>
<proteinExistence type="predicted"/>
<evidence type="ECO:0000259" key="1">
    <source>
        <dbReference type="Pfam" id="PF01368"/>
    </source>
</evidence>
<protein>
    <submittedName>
        <fullName evidence="3">Single-stranded-DNA-specific exonuclease RecJ</fullName>
    </submittedName>
</protein>
<feature type="domain" description="DHHA1" evidence="2">
    <location>
        <begin position="294"/>
        <end position="381"/>
    </location>
</feature>
<sequence length="386" mass="42866">MEIKNLAAAAVRIRQAAVSKERIILYGDSDLDGVSSLIILGEAIKSLGGTIAANVFPNREHDGYGITLKALDEIKPHAPALLVVADLGITNFEEVKIAKRLGFEVIIIDHHEIVQSVPEADIVVDPKQPGDDYPFKGFAACGLAFLVAKAVLGNKISSSLEQSMLELAALGTVADMMPKKEDNLAIVEQGTDAFFESWRPGIRAFLEQEEELVRENRQLALEKMIGVLNVRDVSDGHPGAFRLLTTQSLEEAQEMVEDFSKQGKIRRERVRQLAQEVRKRIASKKDELFVFEGDESFDYELLGSVASIITNEEDKPVFLFKNREEGSLGSVRAPSGFHTVHAMERCQDLLERYGGHAQASGFRLKNENLEKFNACLAEYFKTYVRT</sequence>
<reference evidence="3 4" key="1">
    <citation type="journal article" date="2015" name="Nature">
        <title>rRNA introns, odd ribosomes, and small enigmatic genomes across a large radiation of phyla.</title>
        <authorList>
            <person name="Brown C.T."/>
            <person name="Hug L.A."/>
            <person name="Thomas B.C."/>
            <person name="Sharon I."/>
            <person name="Castelle C.J."/>
            <person name="Singh A."/>
            <person name="Wilkins M.J."/>
            <person name="Williams K.H."/>
            <person name="Banfield J.F."/>
        </authorList>
    </citation>
    <scope>NUCLEOTIDE SEQUENCE [LARGE SCALE GENOMIC DNA]</scope>
</reference>
<dbReference type="InterPro" id="IPR051673">
    <property type="entry name" value="SSDNA_exonuclease_RecJ"/>
</dbReference>
<dbReference type="AlphaFoldDB" id="A0A0G1WJF3"/>
<dbReference type="InterPro" id="IPR038763">
    <property type="entry name" value="DHH_sf"/>
</dbReference>
<dbReference type="PANTHER" id="PTHR30255:SF2">
    <property type="entry name" value="SINGLE-STRANDED-DNA-SPECIFIC EXONUCLEASE RECJ"/>
    <property type="match status" value="1"/>
</dbReference>
<name>A0A0G1WJF3_9BACT</name>
<dbReference type="GO" id="GO:0004527">
    <property type="term" value="F:exonuclease activity"/>
    <property type="evidence" value="ECO:0007669"/>
    <property type="project" value="UniProtKB-KW"/>
</dbReference>
<evidence type="ECO:0000313" key="3">
    <source>
        <dbReference type="EMBL" id="KKW18901.1"/>
    </source>
</evidence>
<dbReference type="Gene3D" id="3.10.310.30">
    <property type="match status" value="1"/>
</dbReference>
<evidence type="ECO:0000259" key="2">
    <source>
        <dbReference type="Pfam" id="PF02272"/>
    </source>
</evidence>
<dbReference type="Pfam" id="PF01368">
    <property type="entry name" value="DHH"/>
    <property type="match status" value="1"/>
</dbReference>
<dbReference type="InterPro" id="IPR001667">
    <property type="entry name" value="DDH_dom"/>
</dbReference>
<keyword evidence="3" id="KW-0540">Nuclease</keyword>
<dbReference type="SUPFAM" id="SSF64182">
    <property type="entry name" value="DHH phosphoesterases"/>
    <property type="match status" value="1"/>
</dbReference>
<dbReference type="Proteomes" id="UP000034201">
    <property type="component" value="Unassembled WGS sequence"/>
</dbReference>
<organism evidence="3 4">
    <name type="scientific">Candidatus Adlerbacteria bacterium GW2011_GWC1_50_9</name>
    <dbReference type="NCBI Taxonomy" id="1618608"/>
    <lineage>
        <taxon>Bacteria</taxon>
        <taxon>Candidatus Adleribacteriota</taxon>
    </lineage>
</organism>
<comment type="caution">
    <text evidence="3">The sequence shown here is derived from an EMBL/GenBank/DDBJ whole genome shotgun (WGS) entry which is preliminary data.</text>
</comment>
<feature type="domain" description="DDH" evidence="1">
    <location>
        <begin position="22"/>
        <end position="172"/>
    </location>
</feature>
<evidence type="ECO:0000313" key="4">
    <source>
        <dbReference type="Proteomes" id="UP000034201"/>
    </source>
</evidence>